<proteinExistence type="predicted"/>
<comment type="caution">
    <text evidence="1">The sequence shown here is derived from an EMBL/GenBank/DDBJ whole genome shotgun (WGS) entry which is preliminary data.</text>
</comment>
<dbReference type="AlphaFoldDB" id="A0AAD9YZQ6"/>
<reference evidence="1" key="1">
    <citation type="submission" date="2022-11" db="EMBL/GenBank/DDBJ databases">
        <title>Chromosomal genome sequence assembly and mating type (MAT) locus characterization of the leprose asexual lichenized fungus Lepraria neglecta (Nyl.) Erichsen.</title>
        <authorList>
            <person name="Allen J.L."/>
            <person name="Pfeffer B."/>
        </authorList>
    </citation>
    <scope>NUCLEOTIDE SEQUENCE</scope>
    <source>
        <strain evidence="1">Allen 5258</strain>
    </source>
</reference>
<keyword evidence="2" id="KW-1185">Reference proteome</keyword>
<sequence>MPLSTNTADDDILYERGDIYWGPDVPDVPDYVSDSYVRNTGIGPPSEPSHGDLVCATQSASGPSFIQGNALGNVMDFCAGGLSVSGPPITKTYVQPTGGDALYIEAIFVDNEGACFPGETVNWDEDRCKFILNRPIFECEPDSNPQTQITKYGGKIAADCVNITVTPQSVPESVFCGAFDDGGGMGFKAFTPDEANDAIDKYCNSDTYTADPSYDTTPYGVRIIGYAMDRFWYKDGVYCLTTSPHPPPPNIPADQSVCHSDGSMDFELDVGVKFKTDQALAPEYRAYSVLDPTRRAYLKNPENRESLSAVEYINGVGQDIPPMLIISGVNILAPWFFNDLADDLLMHPDLPEDLQRSIMRFAKGACASARKGELMEERFSMQIQAEKARKARKAAANRVLSTGGVLYAHEARSMTRDRLEKEELRAAERAAAWDKRYTTALSKVMRATKSHRQELEYRMKGRVRRWKVVLKELRKKTPYYVV</sequence>
<name>A0AAD9YZQ6_9LECA</name>
<dbReference type="Proteomes" id="UP001276659">
    <property type="component" value="Unassembled WGS sequence"/>
</dbReference>
<protein>
    <submittedName>
        <fullName evidence="1">Uncharacterized protein</fullName>
    </submittedName>
</protein>
<dbReference type="EMBL" id="JASNWA010000010">
    <property type="protein sequence ID" value="KAK3168291.1"/>
    <property type="molecule type" value="Genomic_DNA"/>
</dbReference>
<organism evidence="1 2">
    <name type="scientific">Lepraria neglecta</name>
    <dbReference type="NCBI Taxonomy" id="209136"/>
    <lineage>
        <taxon>Eukaryota</taxon>
        <taxon>Fungi</taxon>
        <taxon>Dikarya</taxon>
        <taxon>Ascomycota</taxon>
        <taxon>Pezizomycotina</taxon>
        <taxon>Lecanoromycetes</taxon>
        <taxon>OSLEUM clade</taxon>
        <taxon>Lecanoromycetidae</taxon>
        <taxon>Lecanorales</taxon>
        <taxon>Lecanorineae</taxon>
        <taxon>Stereocaulaceae</taxon>
        <taxon>Lepraria</taxon>
    </lineage>
</organism>
<accession>A0AAD9YZQ6</accession>
<gene>
    <name evidence="1" type="ORF">OEA41_004738</name>
</gene>
<evidence type="ECO:0000313" key="2">
    <source>
        <dbReference type="Proteomes" id="UP001276659"/>
    </source>
</evidence>
<evidence type="ECO:0000313" key="1">
    <source>
        <dbReference type="EMBL" id="KAK3168291.1"/>
    </source>
</evidence>